<sequence>MRALPVDEPESGVGGAGVEMGDVVGEQGFAQEHGGDDVHVADFGGNGLVWVFRLPLGRISGVARADKEQGGGEEVVGDAVAVLPLVRAVEQPEFGGGAGEHECPKEPPDGFGAGIWGAADDKRGLQEPAVEREPEPETFGQGDGAAVLGGVVLPEVEGEGGEEGEKGEQAVGGHGVYGALRQPESGGAGCFYYCLQDWGSLEKGLVLCG</sequence>
<reference evidence="2" key="1">
    <citation type="journal article" date="2021" name="Proc. Natl. Acad. Sci. U.S.A.">
        <title>A Catalog of Tens of Thousands of Viruses from Human Metagenomes Reveals Hidden Associations with Chronic Diseases.</title>
        <authorList>
            <person name="Tisza M.J."/>
            <person name="Buck C.B."/>
        </authorList>
    </citation>
    <scope>NUCLEOTIDE SEQUENCE</scope>
    <source>
        <strain evidence="2">CtLYR7</strain>
    </source>
</reference>
<accession>A0A8S5RWZ6</accession>
<evidence type="ECO:0000256" key="1">
    <source>
        <dbReference type="SAM" id="MobiDB-lite"/>
    </source>
</evidence>
<organism evidence="2">
    <name type="scientific">Myoviridae sp. ctLYR7</name>
    <dbReference type="NCBI Taxonomy" id="2827679"/>
    <lineage>
        <taxon>Viruses</taxon>
        <taxon>Duplodnaviria</taxon>
        <taxon>Heunggongvirae</taxon>
        <taxon>Uroviricota</taxon>
        <taxon>Caudoviricetes</taxon>
    </lineage>
</organism>
<name>A0A8S5RWZ6_9CAUD</name>
<feature type="region of interest" description="Disordered" evidence="1">
    <location>
        <begin position="125"/>
        <end position="144"/>
    </location>
</feature>
<proteinExistence type="predicted"/>
<protein>
    <submittedName>
        <fullName evidence="2">Uncharacterized protein</fullName>
    </submittedName>
</protein>
<dbReference type="EMBL" id="BK032502">
    <property type="protein sequence ID" value="DAF43269.1"/>
    <property type="molecule type" value="Genomic_DNA"/>
</dbReference>
<evidence type="ECO:0000313" key="2">
    <source>
        <dbReference type="EMBL" id="DAF43269.1"/>
    </source>
</evidence>
<feature type="compositionally biased region" description="Basic and acidic residues" evidence="1">
    <location>
        <begin position="125"/>
        <end position="135"/>
    </location>
</feature>